<keyword evidence="1" id="KW-0472">Membrane</keyword>
<dbReference type="Gene3D" id="2.60.40.1630">
    <property type="entry name" value="bacillus anthracis domain"/>
    <property type="match status" value="1"/>
</dbReference>
<evidence type="ECO:0000259" key="3">
    <source>
        <dbReference type="Pfam" id="PF18705"/>
    </source>
</evidence>
<sequence>MKDALEFLNDVKVDLSEYIDEGLNDIEKQQIKNNVKKSLGKGKYNKGKKIAIALFAVIALVGIMNKSVISSTAGTIATKIEKLFSKNPVKNFANYEDVNAEQYTTVVEQKVTDNGLTITLNELIFDYKEILITYSITGENNPKQNLDANPKVFINGQEIKRRGTSGSYSDKDKSLKIFTLEPRSDITEVGELDVKVVFGGKDDFKQDKIIEEGKWEFKFKASNKAVVEATKEHNLNKEIKLSSGTIINIGRVITTPISTTIEYTAKDIAKGDFNKDSLPNFIIKDSNGNNLKSMGLSWRHNAEYNKALGMVRFRNANENATSLNITPGIFGDNYNENSLYNKELKEHSFTIKTK</sequence>
<evidence type="ECO:0008006" key="6">
    <source>
        <dbReference type="Google" id="ProtNLM"/>
    </source>
</evidence>
<dbReference type="AlphaFoldDB" id="A0A1M6FGD7"/>
<evidence type="ECO:0000313" key="5">
    <source>
        <dbReference type="Proteomes" id="UP000184080"/>
    </source>
</evidence>
<reference evidence="4 5" key="1">
    <citation type="submission" date="2016-11" db="EMBL/GenBank/DDBJ databases">
        <authorList>
            <person name="Jaros S."/>
            <person name="Januszkiewicz K."/>
            <person name="Wedrychowicz H."/>
        </authorList>
    </citation>
    <scope>NUCLEOTIDE SEQUENCE [LARGE SCALE GENOMIC DNA]</scope>
    <source>
        <strain evidence="4 5">DSM 21864</strain>
    </source>
</reference>
<dbReference type="InterPro" id="IPR025436">
    <property type="entry name" value="DUF4179"/>
</dbReference>
<organism evidence="4 5">
    <name type="scientific">Clostridium amylolyticum</name>
    <dbReference type="NCBI Taxonomy" id="1121298"/>
    <lineage>
        <taxon>Bacteria</taxon>
        <taxon>Bacillati</taxon>
        <taxon>Bacillota</taxon>
        <taxon>Clostridia</taxon>
        <taxon>Eubacteriales</taxon>
        <taxon>Clostridiaceae</taxon>
        <taxon>Clostridium</taxon>
    </lineage>
</organism>
<protein>
    <recommendedName>
        <fullName evidence="6">DUF4179 domain-containing protein</fullName>
    </recommendedName>
</protein>
<feature type="domain" description="DUF4179" evidence="2">
    <location>
        <begin position="43"/>
        <end position="136"/>
    </location>
</feature>
<dbReference type="Pfam" id="PF18705">
    <property type="entry name" value="DUF5643"/>
    <property type="match status" value="1"/>
</dbReference>
<dbReference type="Pfam" id="PF13786">
    <property type="entry name" value="DUF4179"/>
    <property type="match status" value="1"/>
</dbReference>
<gene>
    <name evidence="4" type="ORF">SAMN05444401_1931</name>
</gene>
<evidence type="ECO:0000259" key="2">
    <source>
        <dbReference type="Pfam" id="PF13786"/>
    </source>
</evidence>
<dbReference type="STRING" id="1121298.SAMN05444401_1931"/>
<dbReference type="EMBL" id="FQZO01000002">
    <property type="protein sequence ID" value="SHI96693.1"/>
    <property type="molecule type" value="Genomic_DNA"/>
</dbReference>
<dbReference type="InterPro" id="IPR040680">
    <property type="entry name" value="DUF5643"/>
</dbReference>
<evidence type="ECO:0000256" key="1">
    <source>
        <dbReference type="SAM" id="Phobius"/>
    </source>
</evidence>
<feature type="transmembrane region" description="Helical" evidence="1">
    <location>
        <begin position="50"/>
        <end position="69"/>
    </location>
</feature>
<dbReference type="Gene3D" id="2.60.40.1640">
    <property type="entry name" value="Conserved domain protein"/>
    <property type="match status" value="1"/>
</dbReference>
<keyword evidence="1" id="KW-1133">Transmembrane helix</keyword>
<name>A0A1M6FGD7_9CLOT</name>
<proteinExistence type="predicted"/>
<keyword evidence="1" id="KW-0812">Transmembrane</keyword>
<dbReference type="Proteomes" id="UP000184080">
    <property type="component" value="Unassembled WGS sequence"/>
</dbReference>
<feature type="domain" description="DUF5643" evidence="3">
    <location>
        <begin position="230"/>
        <end position="337"/>
    </location>
</feature>
<dbReference type="RefSeq" id="WP_073005889.1">
    <property type="nucleotide sequence ID" value="NZ_FQZO01000002.1"/>
</dbReference>
<evidence type="ECO:0000313" key="4">
    <source>
        <dbReference type="EMBL" id="SHI96693.1"/>
    </source>
</evidence>
<keyword evidence="5" id="KW-1185">Reference proteome</keyword>
<dbReference type="OrthoDB" id="1748051at2"/>
<accession>A0A1M6FGD7</accession>